<gene>
    <name evidence="1" type="ORF">LSAT_V11C500267490</name>
</gene>
<organism evidence="1 2">
    <name type="scientific">Lactuca sativa</name>
    <name type="common">Garden lettuce</name>
    <dbReference type="NCBI Taxonomy" id="4236"/>
    <lineage>
        <taxon>Eukaryota</taxon>
        <taxon>Viridiplantae</taxon>
        <taxon>Streptophyta</taxon>
        <taxon>Embryophyta</taxon>
        <taxon>Tracheophyta</taxon>
        <taxon>Spermatophyta</taxon>
        <taxon>Magnoliopsida</taxon>
        <taxon>eudicotyledons</taxon>
        <taxon>Gunneridae</taxon>
        <taxon>Pentapetalae</taxon>
        <taxon>asterids</taxon>
        <taxon>campanulids</taxon>
        <taxon>Asterales</taxon>
        <taxon>Asteraceae</taxon>
        <taxon>Cichorioideae</taxon>
        <taxon>Cichorieae</taxon>
        <taxon>Lactucinae</taxon>
        <taxon>Lactuca</taxon>
    </lineage>
</organism>
<name>A0A9R1VFG3_LACSA</name>
<evidence type="ECO:0000313" key="1">
    <source>
        <dbReference type="EMBL" id="KAJ0203783.1"/>
    </source>
</evidence>
<reference evidence="1 2" key="1">
    <citation type="journal article" date="2017" name="Nat. Commun.">
        <title>Genome assembly with in vitro proximity ligation data and whole-genome triplication in lettuce.</title>
        <authorList>
            <person name="Reyes-Chin-Wo S."/>
            <person name="Wang Z."/>
            <person name="Yang X."/>
            <person name="Kozik A."/>
            <person name="Arikit S."/>
            <person name="Song C."/>
            <person name="Xia L."/>
            <person name="Froenicke L."/>
            <person name="Lavelle D.O."/>
            <person name="Truco M.J."/>
            <person name="Xia R."/>
            <person name="Zhu S."/>
            <person name="Xu C."/>
            <person name="Xu H."/>
            <person name="Xu X."/>
            <person name="Cox K."/>
            <person name="Korf I."/>
            <person name="Meyers B.C."/>
            <person name="Michelmore R.W."/>
        </authorList>
    </citation>
    <scope>NUCLEOTIDE SEQUENCE [LARGE SCALE GENOMIC DNA]</scope>
    <source>
        <strain evidence="2">cv. Salinas</strain>
        <tissue evidence="1">Seedlings</tissue>
    </source>
</reference>
<accession>A0A9R1VFG3</accession>
<sequence length="108" mass="12661">MTSFAPKRFRRSGLGVSYVSCILSHPRYSLTQNANIFCKIKLECEFTIQEEDRSEGKGGCRFFRWVDNEGVQKQDMMPESNRLTEQRQIMELMQMVVVLLALYCSYLF</sequence>
<dbReference type="Proteomes" id="UP000235145">
    <property type="component" value="Unassembled WGS sequence"/>
</dbReference>
<dbReference type="AlphaFoldDB" id="A0A9R1VFG3"/>
<dbReference type="EMBL" id="NBSK02000005">
    <property type="protein sequence ID" value="KAJ0203783.1"/>
    <property type="molecule type" value="Genomic_DNA"/>
</dbReference>
<keyword evidence="2" id="KW-1185">Reference proteome</keyword>
<evidence type="ECO:0000313" key="2">
    <source>
        <dbReference type="Proteomes" id="UP000235145"/>
    </source>
</evidence>
<proteinExistence type="predicted"/>
<comment type="caution">
    <text evidence="1">The sequence shown here is derived from an EMBL/GenBank/DDBJ whole genome shotgun (WGS) entry which is preliminary data.</text>
</comment>
<protein>
    <submittedName>
        <fullName evidence="1">Uncharacterized protein</fullName>
    </submittedName>
</protein>